<protein>
    <submittedName>
        <fullName evidence="2">Uncharacterized protein</fullName>
    </submittedName>
</protein>
<sequence length="69" mass="7878">MKRDYHIYQTYLSASTTTHNSGSRRQRVSLTAFLHAENKSPGHGNRFNRQKSRRDAPFCKIPSNSAPSI</sequence>
<evidence type="ECO:0000313" key="2">
    <source>
        <dbReference type="EMBL" id="CAH0516653.1"/>
    </source>
</evidence>
<organism evidence="2 3">
    <name type="scientific">Peronospora belbahrii</name>
    <dbReference type="NCBI Taxonomy" id="622444"/>
    <lineage>
        <taxon>Eukaryota</taxon>
        <taxon>Sar</taxon>
        <taxon>Stramenopiles</taxon>
        <taxon>Oomycota</taxon>
        <taxon>Peronosporomycetes</taxon>
        <taxon>Peronosporales</taxon>
        <taxon>Peronosporaceae</taxon>
        <taxon>Peronospora</taxon>
    </lineage>
</organism>
<reference evidence="2 3" key="1">
    <citation type="submission" date="2021-11" db="EMBL/GenBank/DDBJ databases">
        <authorList>
            <person name="Islam A."/>
            <person name="Islam S."/>
            <person name="Flora M.S."/>
            <person name="Rahman M."/>
            <person name="Ziaur R.M."/>
            <person name="Epstein J.H."/>
            <person name="Hassan M."/>
            <person name="Klassen M."/>
            <person name="Woodard K."/>
            <person name="Webb A."/>
            <person name="Webby R.J."/>
            <person name="El Zowalaty M.E."/>
        </authorList>
    </citation>
    <scope>NUCLEOTIDE SEQUENCE [LARGE SCALE GENOMIC DNA]</scope>
    <source>
        <strain evidence="2">Pbs1</strain>
    </source>
</reference>
<proteinExistence type="predicted"/>
<keyword evidence="3" id="KW-1185">Reference proteome</keyword>
<dbReference type="EMBL" id="CAKLCB010000186">
    <property type="protein sequence ID" value="CAH0516653.1"/>
    <property type="molecule type" value="Genomic_DNA"/>
</dbReference>
<feature type="region of interest" description="Disordered" evidence="1">
    <location>
        <begin position="37"/>
        <end position="69"/>
    </location>
</feature>
<accession>A0ABN8CZR2</accession>
<dbReference type="Proteomes" id="UP001158986">
    <property type="component" value="Unassembled WGS sequence"/>
</dbReference>
<evidence type="ECO:0000313" key="3">
    <source>
        <dbReference type="Proteomes" id="UP001158986"/>
    </source>
</evidence>
<evidence type="ECO:0000256" key="1">
    <source>
        <dbReference type="SAM" id="MobiDB-lite"/>
    </source>
</evidence>
<comment type="caution">
    <text evidence="2">The sequence shown here is derived from an EMBL/GenBank/DDBJ whole genome shotgun (WGS) entry which is preliminary data.</text>
</comment>
<name>A0ABN8CZR2_9STRA</name>
<gene>
    <name evidence="2" type="ORF">PBS001_LOCUS3306</name>
</gene>